<dbReference type="AlphaFoldDB" id="A0A2G6E847"/>
<sequence>MKKPINVLQIALSLVFGGTEKLVYDIVRHVDKHKVRPVVCCLDEFGHFGEVLKNDGRQVYQLHRVPGVDWTLIPKLYHIIQDERIDVIHAQQYTPYFYGLLASLYCKLRGAVYRPKLVFTEHGIAFPYRKKWKRRLVNPFLSLFTHEIIAISQSLKENLAIYENFPTHRIKVIYNGIDLQRFSLDIDPAVKKRSIGISHDGPLIGIVARLHHVKNHPLLLRAFKNVLEHAPQASLLIVGDGPDEDKLKRLALSLELGEKAVFLGARDDIPELLQVFDIFVLPSFSEGTSVSLLEAMASSLPIVATRVGGNSEVVIDQETAFLVESDNEDEMAAMILKLLFDEELRHRMGKAGRKRVHELFSLENMVKTYTDVYYKAVDGKRSS</sequence>
<comment type="caution">
    <text evidence="3">The sequence shown here is derived from an EMBL/GenBank/DDBJ whole genome shotgun (WGS) entry which is preliminary data.</text>
</comment>
<dbReference type="Pfam" id="PF00534">
    <property type="entry name" value="Glycos_transf_1"/>
    <property type="match status" value="1"/>
</dbReference>
<evidence type="ECO:0000259" key="1">
    <source>
        <dbReference type="Pfam" id="PF00534"/>
    </source>
</evidence>
<dbReference type="InterPro" id="IPR028098">
    <property type="entry name" value="Glyco_trans_4-like_N"/>
</dbReference>
<dbReference type="SUPFAM" id="SSF53756">
    <property type="entry name" value="UDP-Glycosyltransferase/glycogen phosphorylase"/>
    <property type="match status" value="1"/>
</dbReference>
<dbReference type="Proteomes" id="UP000229740">
    <property type="component" value="Unassembled WGS sequence"/>
</dbReference>
<evidence type="ECO:0000313" key="3">
    <source>
        <dbReference type="EMBL" id="PID58042.1"/>
    </source>
</evidence>
<keyword evidence="3" id="KW-0808">Transferase</keyword>
<gene>
    <name evidence="3" type="ORF">CSB45_04960</name>
</gene>
<evidence type="ECO:0000313" key="4">
    <source>
        <dbReference type="Proteomes" id="UP000229740"/>
    </source>
</evidence>
<proteinExistence type="predicted"/>
<protein>
    <submittedName>
        <fullName evidence="3">Glycosyl transferase family 1</fullName>
    </submittedName>
</protein>
<feature type="domain" description="Glycosyl transferase family 1" evidence="1">
    <location>
        <begin position="192"/>
        <end position="355"/>
    </location>
</feature>
<reference evidence="3 4" key="1">
    <citation type="submission" date="2017-10" db="EMBL/GenBank/DDBJ databases">
        <title>Novel microbial diversity and functional potential in the marine mammal oral microbiome.</title>
        <authorList>
            <person name="Dudek N.K."/>
            <person name="Sun C.L."/>
            <person name="Burstein D."/>
            <person name="Kantor R.S."/>
            <person name="Aliaga Goltsman D.S."/>
            <person name="Bik E.M."/>
            <person name="Thomas B.C."/>
            <person name="Banfield J.F."/>
            <person name="Relman D.A."/>
        </authorList>
    </citation>
    <scope>NUCLEOTIDE SEQUENCE [LARGE SCALE GENOMIC DNA]</scope>
    <source>
        <strain evidence="3">DOLZORAL124_49_17</strain>
    </source>
</reference>
<dbReference type="Gene3D" id="3.40.50.2000">
    <property type="entry name" value="Glycogen Phosphorylase B"/>
    <property type="match status" value="2"/>
</dbReference>
<evidence type="ECO:0000259" key="2">
    <source>
        <dbReference type="Pfam" id="PF13439"/>
    </source>
</evidence>
<feature type="domain" description="Glycosyltransferase subfamily 4-like N-terminal" evidence="2">
    <location>
        <begin position="16"/>
        <end position="181"/>
    </location>
</feature>
<dbReference type="PANTHER" id="PTHR12526">
    <property type="entry name" value="GLYCOSYLTRANSFERASE"/>
    <property type="match status" value="1"/>
</dbReference>
<accession>A0A2G6E847</accession>
<name>A0A2G6E847_9BACT</name>
<organism evidence="3 4">
    <name type="scientific">candidate division KSB3 bacterium</name>
    <dbReference type="NCBI Taxonomy" id="2044937"/>
    <lineage>
        <taxon>Bacteria</taxon>
        <taxon>candidate division KSB3</taxon>
    </lineage>
</organism>
<dbReference type="GO" id="GO:0016757">
    <property type="term" value="F:glycosyltransferase activity"/>
    <property type="evidence" value="ECO:0007669"/>
    <property type="project" value="InterPro"/>
</dbReference>
<dbReference type="PANTHER" id="PTHR12526:SF630">
    <property type="entry name" value="GLYCOSYLTRANSFERASE"/>
    <property type="match status" value="1"/>
</dbReference>
<dbReference type="InterPro" id="IPR001296">
    <property type="entry name" value="Glyco_trans_1"/>
</dbReference>
<dbReference type="Pfam" id="PF13439">
    <property type="entry name" value="Glyco_transf_4"/>
    <property type="match status" value="1"/>
</dbReference>
<dbReference type="EMBL" id="PDPS01000024">
    <property type="protein sequence ID" value="PID58042.1"/>
    <property type="molecule type" value="Genomic_DNA"/>
</dbReference>